<accession>A0ABT0WEC6</accession>
<evidence type="ECO:0000313" key="2">
    <source>
        <dbReference type="Proteomes" id="UP001523262"/>
    </source>
</evidence>
<evidence type="ECO:0008006" key="3">
    <source>
        <dbReference type="Google" id="ProtNLM"/>
    </source>
</evidence>
<comment type="caution">
    <text evidence="1">The sequence shown here is derived from an EMBL/GenBank/DDBJ whole genome shotgun (WGS) entry which is preliminary data.</text>
</comment>
<organism evidence="1 2">
    <name type="scientific">Neobacillus pocheonensis</name>
    <dbReference type="NCBI Taxonomy" id="363869"/>
    <lineage>
        <taxon>Bacteria</taxon>
        <taxon>Bacillati</taxon>
        <taxon>Bacillota</taxon>
        <taxon>Bacilli</taxon>
        <taxon>Bacillales</taxon>
        <taxon>Bacillaceae</taxon>
        <taxon>Neobacillus</taxon>
    </lineage>
</organism>
<evidence type="ECO:0000313" key="1">
    <source>
        <dbReference type="EMBL" id="MCM2534660.1"/>
    </source>
</evidence>
<sequence length="81" mass="9824">MLFFLIKAPVRNKSQVETWVRWYKKGEVYRFDQPIGKQYSFGHGPEFASEDERISIQVTHLKMENEILKKYLAMKKEWIKE</sequence>
<name>A0ABT0WEC6_9BACI</name>
<keyword evidence="2" id="KW-1185">Reference proteome</keyword>
<reference evidence="1 2" key="1">
    <citation type="submission" date="2022-06" db="EMBL/GenBank/DDBJ databases">
        <authorList>
            <person name="Jeon C.O."/>
        </authorList>
    </citation>
    <scope>NUCLEOTIDE SEQUENCE [LARGE SCALE GENOMIC DNA]</scope>
    <source>
        <strain evidence="1 2">KCTC 13943</strain>
    </source>
</reference>
<dbReference type="EMBL" id="JAMQCR010000002">
    <property type="protein sequence ID" value="MCM2534660.1"/>
    <property type="molecule type" value="Genomic_DNA"/>
</dbReference>
<proteinExistence type="predicted"/>
<gene>
    <name evidence="1" type="ORF">NDK43_22805</name>
</gene>
<dbReference type="Proteomes" id="UP001523262">
    <property type="component" value="Unassembled WGS sequence"/>
</dbReference>
<protein>
    <recommendedName>
        <fullName evidence="3">Transposase</fullName>
    </recommendedName>
</protein>